<keyword evidence="2 4" id="KW-0238">DNA-binding</keyword>
<keyword evidence="1" id="KW-0805">Transcription regulation</keyword>
<dbReference type="GO" id="GO:0045892">
    <property type="term" value="P:negative regulation of DNA-templated transcription"/>
    <property type="evidence" value="ECO:0007669"/>
    <property type="project" value="InterPro"/>
</dbReference>
<dbReference type="Pfam" id="PF00440">
    <property type="entry name" value="TetR_N"/>
    <property type="match status" value="1"/>
</dbReference>
<keyword evidence="3" id="KW-0804">Transcription</keyword>
<sequence>MAARPDYIPTGDSAVTSEPARRTRTGGGRRRVPRHTLSAEAIVDAALRMLDDTDCEGISMRALAAELGVGTMTLYTYFRSKDELLQAARDQVLDSFHPPDVSGDWADRVRACCQALYRLLVERPAVLRVLAVKPDGDGDFADTATAALELVLSQLRAAGLGRQETARGYVVLLQYTFGSALRHVFAPARRNGENIPSRLQMLDPVAHPTITDLMPELVITHGGGEEQYLFGLDLILDGLRKAAAAQH</sequence>
<feature type="compositionally biased region" description="Basic residues" evidence="5">
    <location>
        <begin position="22"/>
        <end position="32"/>
    </location>
</feature>
<dbReference type="InterPro" id="IPR009057">
    <property type="entry name" value="Homeodomain-like_sf"/>
</dbReference>
<dbReference type="AlphaFoldDB" id="A0A2S6A9L8"/>
<reference evidence="7 8" key="1">
    <citation type="submission" date="2018-02" db="EMBL/GenBank/DDBJ databases">
        <title>8 Nocardia nova and 1 Nocardia cyriacigeorgica strain used for evolution to TMP-SMX.</title>
        <authorList>
            <person name="Mehta H."/>
            <person name="Weng J."/>
            <person name="Shamoo Y."/>
        </authorList>
    </citation>
    <scope>NUCLEOTIDE SEQUENCE [LARGE SCALE GENOMIC DNA]</scope>
    <source>
        <strain evidence="7 8">BAA2227</strain>
    </source>
</reference>
<evidence type="ECO:0000256" key="3">
    <source>
        <dbReference type="ARBA" id="ARBA00023163"/>
    </source>
</evidence>
<evidence type="ECO:0000313" key="8">
    <source>
        <dbReference type="Proteomes" id="UP000238356"/>
    </source>
</evidence>
<dbReference type="PANTHER" id="PTHR30055">
    <property type="entry name" value="HTH-TYPE TRANSCRIPTIONAL REGULATOR RUTR"/>
    <property type="match status" value="1"/>
</dbReference>
<accession>A0A2S6A9L8</accession>
<dbReference type="InterPro" id="IPR050109">
    <property type="entry name" value="HTH-type_TetR-like_transc_reg"/>
</dbReference>
<evidence type="ECO:0000256" key="5">
    <source>
        <dbReference type="SAM" id="MobiDB-lite"/>
    </source>
</evidence>
<dbReference type="GO" id="GO:0000976">
    <property type="term" value="F:transcription cis-regulatory region binding"/>
    <property type="evidence" value="ECO:0007669"/>
    <property type="project" value="TreeGrafter"/>
</dbReference>
<dbReference type="InterPro" id="IPR036271">
    <property type="entry name" value="Tet_transcr_reg_TetR-rel_C_sf"/>
</dbReference>
<name>A0A2S6A9L8_9NOCA</name>
<dbReference type="InterPro" id="IPR001647">
    <property type="entry name" value="HTH_TetR"/>
</dbReference>
<dbReference type="InterPro" id="IPR004111">
    <property type="entry name" value="Repressor_TetR_C"/>
</dbReference>
<keyword evidence="8" id="KW-1185">Reference proteome</keyword>
<dbReference type="PROSITE" id="PS50977">
    <property type="entry name" value="HTH_TETR_2"/>
    <property type="match status" value="1"/>
</dbReference>
<dbReference type="EMBL" id="PSZD01000005">
    <property type="protein sequence ID" value="PPJ30005.1"/>
    <property type="molecule type" value="Genomic_DNA"/>
</dbReference>
<dbReference type="PRINTS" id="PR00455">
    <property type="entry name" value="HTHTETR"/>
</dbReference>
<evidence type="ECO:0000256" key="4">
    <source>
        <dbReference type="PROSITE-ProRule" id="PRU00335"/>
    </source>
</evidence>
<protein>
    <recommendedName>
        <fullName evidence="6">HTH tetR-type domain-containing protein</fullName>
    </recommendedName>
</protein>
<feature type="DNA-binding region" description="H-T-H motif" evidence="4">
    <location>
        <begin position="59"/>
        <end position="78"/>
    </location>
</feature>
<dbReference type="GO" id="GO:0003700">
    <property type="term" value="F:DNA-binding transcription factor activity"/>
    <property type="evidence" value="ECO:0007669"/>
    <property type="project" value="TreeGrafter"/>
</dbReference>
<evidence type="ECO:0000256" key="1">
    <source>
        <dbReference type="ARBA" id="ARBA00023015"/>
    </source>
</evidence>
<dbReference type="SUPFAM" id="SSF46689">
    <property type="entry name" value="Homeodomain-like"/>
    <property type="match status" value="1"/>
</dbReference>
<organism evidence="7 8">
    <name type="scientific">Nocardia nova</name>
    <dbReference type="NCBI Taxonomy" id="37330"/>
    <lineage>
        <taxon>Bacteria</taxon>
        <taxon>Bacillati</taxon>
        <taxon>Actinomycetota</taxon>
        <taxon>Actinomycetes</taxon>
        <taxon>Mycobacteriales</taxon>
        <taxon>Nocardiaceae</taxon>
        <taxon>Nocardia</taxon>
    </lineage>
</organism>
<evidence type="ECO:0000313" key="7">
    <source>
        <dbReference type="EMBL" id="PPJ30005.1"/>
    </source>
</evidence>
<dbReference type="Gene3D" id="1.10.357.10">
    <property type="entry name" value="Tetracycline Repressor, domain 2"/>
    <property type="match status" value="1"/>
</dbReference>
<evidence type="ECO:0000259" key="6">
    <source>
        <dbReference type="PROSITE" id="PS50977"/>
    </source>
</evidence>
<dbReference type="PANTHER" id="PTHR30055:SF151">
    <property type="entry name" value="TRANSCRIPTIONAL REGULATORY PROTEIN"/>
    <property type="match status" value="1"/>
</dbReference>
<dbReference type="Pfam" id="PF02909">
    <property type="entry name" value="TetR_C_1"/>
    <property type="match status" value="1"/>
</dbReference>
<dbReference type="Proteomes" id="UP000238356">
    <property type="component" value="Unassembled WGS sequence"/>
</dbReference>
<proteinExistence type="predicted"/>
<evidence type="ECO:0000256" key="2">
    <source>
        <dbReference type="ARBA" id="ARBA00023125"/>
    </source>
</evidence>
<feature type="domain" description="HTH tetR-type" evidence="6">
    <location>
        <begin position="36"/>
        <end position="96"/>
    </location>
</feature>
<gene>
    <name evidence="7" type="ORF">C5F51_11255</name>
</gene>
<dbReference type="SUPFAM" id="SSF48498">
    <property type="entry name" value="Tetracyclin repressor-like, C-terminal domain"/>
    <property type="match status" value="1"/>
</dbReference>
<comment type="caution">
    <text evidence="7">The sequence shown here is derived from an EMBL/GenBank/DDBJ whole genome shotgun (WGS) entry which is preliminary data.</text>
</comment>
<feature type="region of interest" description="Disordered" evidence="5">
    <location>
        <begin position="1"/>
        <end position="32"/>
    </location>
</feature>